<protein>
    <submittedName>
        <fullName evidence="1">Uncharacterized protein</fullName>
    </submittedName>
</protein>
<keyword evidence="2" id="KW-1185">Reference proteome</keyword>
<evidence type="ECO:0000313" key="1">
    <source>
        <dbReference type="EMBL" id="CAH2005480.1"/>
    </source>
</evidence>
<dbReference type="AlphaFoldDB" id="A0A9P0M1M6"/>
<dbReference type="OrthoDB" id="5919137at2759"/>
<proteinExistence type="predicted"/>
<sequence length="60" mass="6971">MTTVPKLTFVTLLQCWCSQRLYLLPWNLEIYNIQRDVIVLLKSCRDGRCRAVLASCSIQP</sequence>
<organism evidence="1 2">
    <name type="scientific">Acanthoscelides obtectus</name>
    <name type="common">Bean weevil</name>
    <name type="synonym">Bruchus obtectus</name>
    <dbReference type="NCBI Taxonomy" id="200917"/>
    <lineage>
        <taxon>Eukaryota</taxon>
        <taxon>Metazoa</taxon>
        <taxon>Ecdysozoa</taxon>
        <taxon>Arthropoda</taxon>
        <taxon>Hexapoda</taxon>
        <taxon>Insecta</taxon>
        <taxon>Pterygota</taxon>
        <taxon>Neoptera</taxon>
        <taxon>Endopterygota</taxon>
        <taxon>Coleoptera</taxon>
        <taxon>Polyphaga</taxon>
        <taxon>Cucujiformia</taxon>
        <taxon>Chrysomeloidea</taxon>
        <taxon>Chrysomelidae</taxon>
        <taxon>Bruchinae</taxon>
        <taxon>Bruchini</taxon>
        <taxon>Acanthoscelides</taxon>
    </lineage>
</organism>
<comment type="caution">
    <text evidence="1">The sequence shown here is derived from an EMBL/GenBank/DDBJ whole genome shotgun (WGS) entry which is preliminary data.</text>
</comment>
<dbReference type="Proteomes" id="UP001152888">
    <property type="component" value="Unassembled WGS sequence"/>
</dbReference>
<dbReference type="EMBL" id="CAKOFQ010007642">
    <property type="protein sequence ID" value="CAH2005480.1"/>
    <property type="molecule type" value="Genomic_DNA"/>
</dbReference>
<gene>
    <name evidence="1" type="ORF">ACAOBT_LOCUS28569</name>
</gene>
<evidence type="ECO:0000313" key="2">
    <source>
        <dbReference type="Proteomes" id="UP001152888"/>
    </source>
</evidence>
<name>A0A9P0M1M6_ACAOB</name>
<accession>A0A9P0M1M6</accession>
<reference evidence="1" key="1">
    <citation type="submission" date="2022-03" db="EMBL/GenBank/DDBJ databases">
        <authorList>
            <person name="Sayadi A."/>
        </authorList>
    </citation>
    <scope>NUCLEOTIDE SEQUENCE</scope>
</reference>